<reference evidence="1 2" key="1">
    <citation type="journal article" date="2019" name="Nat. Ecol. Evol.">
        <title>Megaphylogeny resolves global patterns of mushroom evolution.</title>
        <authorList>
            <person name="Varga T."/>
            <person name="Krizsan K."/>
            <person name="Foldi C."/>
            <person name="Dima B."/>
            <person name="Sanchez-Garcia M."/>
            <person name="Sanchez-Ramirez S."/>
            <person name="Szollosi G.J."/>
            <person name="Szarkandi J.G."/>
            <person name="Papp V."/>
            <person name="Albert L."/>
            <person name="Andreopoulos W."/>
            <person name="Angelini C."/>
            <person name="Antonin V."/>
            <person name="Barry K.W."/>
            <person name="Bougher N.L."/>
            <person name="Buchanan P."/>
            <person name="Buyck B."/>
            <person name="Bense V."/>
            <person name="Catcheside P."/>
            <person name="Chovatia M."/>
            <person name="Cooper J."/>
            <person name="Damon W."/>
            <person name="Desjardin D."/>
            <person name="Finy P."/>
            <person name="Geml J."/>
            <person name="Haridas S."/>
            <person name="Hughes K."/>
            <person name="Justo A."/>
            <person name="Karasinski D."/>
            <person name="Kautmanova I."/>
            <person name="Kiss B."/>
            <person name="Kocsube S."/>
            <person name="Kotiranta H."/>
            <person name="LaButti K.M."/>
            <person name="Lechner B.E."/>
            <person name="Liimatainen K."/>
            <person name="Lipzen A."/>
            <person name="Lukacs Z."/>
            <person name="Mihaltcheva S."/>
            <person name="Morgado L.N."/>
            <person name="Niskanen T."/>
            <person name="Noordeloos M.E."/>
            <person name="Ohm R.A."/>
            <person name="Ortiz-Santana B."/>
            <person name="Ovrebo C."/>
            <person name="Racz N."/>
            <person name="Riley R."/>
            <person name="Savchenko A."/>
            <person name="Shiryaev A."/>
            <person name="Soop K."/>
            <person name="Spirin V."/>
            <person name="Szebenyi C."/>
            <person name="Tomsovsky M."/>
            <person name="Tulloss R.E."/>
            <person name="Uehling J."/>
            <person name="Grigoriev I.V."/>
            <person name="Vagvolgyi C."/>
            <person name="Papp T."/>
            <person name="Martin F.M."/>
            <person name="Miettinen O."/>
            <person name="Hibbett D.S."/>
            <person name="Nagy L.G."/>
        </authorList>
    </citation>
    <scope>NUCLEOTIDE SEQUENCE [LARGE SCALE GENOMIC DNA]</scope>
    <source>
        <strain evidence="1 2">FP101781</strain>
    </source>
</reference>
<dbReference type="PANTHER" id="PTHR33559">
    <property type="entry name" value="PROTEASOME ASSEMBLY CHAPERONE 4"/>
    <property type="match status" value="1"/>
</dbReference>
<organism evidence="1 2">
    <name type="scientific">Coprinellus micaceus</name>
    <name type="common">Glistening ink-cap mushroom</name>
    <name type="synonym">Coprinus micaceus</name>
    <dbReference type="NCBI Taxonomy" id="71717"/>
    <lineage>
        <taxon>Eukaryota</taxon>
        <taxon>Fungi</taxon>
        <taxon>Dikarya</taxon>
        <taxon>Basidiomycota</taxon>
        <taxon>Agaricomycotina</taxon>
        <taxon>Agaricomycetes</taxon>
        <taxon>Agaricomycetidae</taxon>
        <taxon>Agaricales</taxon>
        <taxon>Agaricineae</taxon>
        <taxon>Psathyrellaceae</taxon>
        <taxon>Coprinellus</taxon>
    </lineage>
</organism>
<name>A0A4Y7TUR1_COPMI</name>
<dbReference type="GO" id="GO:0043248">
    <property type="term" value="P:proteasome assembly"/>
    <property type="evidence" value="ECO:0007669"/>
    <property type="project" value="InterPro"/>
</dbReference>
<gene>
    <name evidence="1" type="ORF">FA13DRAFT_1786473</name>
</gene>
<proteinExistence type="predicted"/>
<accession>A0A4Y7TUR1</accession>
<protein>
    <recommendedName>
        <fullName evidence="3">Proteasome assembly chaperone 3</fullName>
    </recommendedName>
</protein>
<evidence type="ECO:0008006" key="3">
    <source>
        <dbReference type="Google" id="ProtNLM"/>
    </source>
</evidence>
<dbReference type="PANTHER" id="PTHR33559:SF1">
    <property type="entry name" value="PROTEASOME ASSEMBLY CHAPERONE 4"/>
    <property type="match status" value="1"/>
</dbReference>
<evidence type="ECO:0000313" key="1">
    <source>
        <dbReference type="EMBL" id="TEB37299.1"/>
    </source>
</evidence>
<evidence type="ECO:0000313" key="2">
    <source>
        <dbReference type="Proteomes" id="UP000298030"/>
    </source>
</evidence>
<keyword evidence="2" id="KW-1185">Reference proteome</keyword>
<dbReference type="InterPro" id="IPR032157">
    <property type="entry name" value="PAC4"/>
</dbReference>
<sequence length="146" mass="15576">MAEAGTTGGPPITITTRYLASKTPGLPALVLQVTELVDSYMVWVGISDGGPEVKERTAAQGQLCRDWAVAMPPRPPVTESSATSLFRPPSSDVALSMAQRLAKRFKKQIFLSVDIPPSALGFGQGPGLVLEAERGVVERLSELEKQ</sequence>
<dbReference type="Pfam" id="PF16093">
    <property type="entry name" value="PAC4"/>
    <property type="match status" value="1"/>
</dbReference>
<dbReference type="AlphaFoldDB" id="A0A4Y7TUR1"/>
<comment type="caution">
    <text evidence="1">The sequence shown here is derived from an EMBL/GenBank/DDBJ whole genome shotgun (WGS) entry which is preliminary data.</text>
</comment>
<dbReference type="Proteomes" id="UP000298030">
    <property type="component" value="Unassembled WGS sequence"/>
</dbReference>
<dbReference type="OrthoDB" id="368507at2759"/>
<dbReference type="EMBL" id="QPFP01000004">
    <property type="protein sequence ID" value="TEB37299.1"/>
    <property type="molecule type" value="Genomic_DNA"/>
</dbReference>